<gene>
    <name evidence="1" type="ORF">IV203_030389</name>
</gene>
<accession>A0A9K3LSG5</accession>
<evidence type="ECO:0000313" key="1">
    <source>
        <dbReference type="EMBL" id="KAG7367718.1"/>
    </source>
</evidence>
<keyword evidence="2" id="KW-1185">Reference proteome</keyword>
<reference evidence="1" key="1">
    <citation type="journal article" date="2021" name="Sci. Rep.">
        <title>Diploid genomic architecture of Nitzschia inconspicua, an elite biomass production diatom.</title>
        <authorList>
            <person name="Oliver A."/>
            <person name="Podell S."/>
            <person name="Pinowska A."/>
            <person name="Traller J.C."/>
            <person name="Smith S.R."/>
            <person name="McClure R."/>
            <person name="Beliaev A."/>
            <person name="Bohutskyi P."/>
            <person name="Hill E.A."/>
            <person name="Rabines A."/>
            <person name="Zheng H."/>
            <person name="Allen L.Z."/>
            <person name="Kuo A."/>
            <person name="Grigoriev I.V."/>
            <person name="Allen A.E."/>
            <person name="Hazlebeck D."/>
            <person name="Allen E.E."/>
        </authorList>
    </citation>
    <scope>NUCLEOTIDE SEQUENCE</scope>
    <source>
        <strain evidence="1">Hildebrandi</strain>
    </source>
</reference>
<proteinExistence type="predicted"/>
<reference evidence="1" key="2">
    <citation type="submission" date="2021-04" db="EMBL/GenBank/DDBJ databases">
        <authorList>
            <person name="Podell S."/>
        </authorList>
    </citation>
    <scope>NUCLEOTIDE SEQUENCE</scope>
    <source>
        <strain evidence="1">Hildebrandi</strain>
    </source>
</reference>
<organism evidence="1 2">
    <name type="scientific">Nitzschia inconspicua</name>
    <dbReference type="NCBI Taxonomy" id="303405"/>
    <lineage>
        <taxon>Eukaryota</taxon>
        <taxon>Sar</taxon>
        <taxon>Stramenopiles</taxon>
        <taxon>Ochrophyta</taxon>
        <taxon>Bacillariophyta</taxon>
        <taxon>Bacillariophyceae</taxon>
        <taxon>Bacillariophycidae</taxon>
        <taxon>Bacillariales</taxon>
        <taxon>Bacillariaceae</taxon>
        <taxon>Nitzschia</taxon>
    </lineage>
</organism>
<sequence>MDDEPLKDFNRMGRRQQLPPLTLWCNIVGKQWLYGKSFRGVVWGEEEEEEEERGGKQSERDGFNYYYPKNIQSLATWDNDDDDDDVVVADVLNLHIIRSNKQKKMKKNTKGNSTKPHHDLFVYHGMLVYY</sequence>
<evidence type="ECO:0000313" key="2">
    <source>
        <dbReference type="Proteomes" id="UP000693970"/>
    </source>
</evidence>
<comment type="caution">
    <text evidence="1">The sequence shown here is derived from an EMBL/GenBank/DDBJ whole genome shotgun (WGS) entry which is preliminary data.</text>
</comment>
<name>A0A9K3LSG5_9STRA</name>
<dbReference type="EMBL" id="JAGRRH010000007">
    <property type="protein sequence ID" value="KAG7367718.1"/>
    <property type="molecule type" value="Genomic_DNA"/>
</dbReference>
<dbReference type="AlphaFoldDB" id="A0A9K3LSG5"/>
<dbReference type="Proteomes" id="UP000693970">
    <property type="component" value="Unassembled WGS sequence"/>
</dbReference>
<protein>
    <submittedName>
        <fullName evidence="1">Uncharacterized protein</fullName>
    </submittedName>
</protein>